<evidence type="ECO:0000259" key="1">
    <source>
        <dbReference type="Pfam" id="PF00561"/>
    </source>
</evidence>
<protein>
    <recommendedName>
        <fullName evidence="1">AB hydrolase-1 domain-containing protein</fullName>
    </recommendedName>
</protein>
<dbReference type="InterPro" id="IPR029058">
    <property type="entry name" value="AB_hydrolase_fold"/>
</dbReference>
<name>A0ABP8MXE0_9BACT</name>
<dbReference type="PRINTS" id="PR00412">
    <property type="entry name" value="EPOXHYDRLASE"/>
</dbReference>
<feature type="domain" description="AB hydrolase-1" evidence="1">
    <location>
        <begin position="70"/>
        <end position="188"/>
    </location>
</feature>
<accession>A0ABP8MXE0</accession>
<dbReference type="InterPro" id="IPR050266">
    <property type="entry name" value="AB_hydrolase_sf"/>
</dbReference>
<dbReference type="InterPro" id="IPR000073">
    <property type="entry name" value="AB_hydrolase_1"/>
</dbReference>
<sequence>MSAVPFVKRFHFLLLTLLMASLTGCFRRWTMTEKDLRQHYANRITKPVYHTVENDTMKLFCASFGPDTLPPLLFIHGAPGSWYGYLPLLDDSLLQQRFHLISVDRPGYGKSQKRRHPITSINQQASWIAEALKLNKSGKPAIVLGRSYGAPIAARLAMLYPSLVKHLLMVAPPIDPDREKFFWFSWWGKLPLVKLFLPRSLNTATAEKYAHVAELKQLQSCWSGICLPVTVMQGGNDWLVDPANLDYARQVLADTQTKFIFLPEAGHLITESHPNLVRKMILEAVDRTSGL</sequence>
<evidence type="ECO:0000313" key="2">
    <source>
        <dbReference type="EMBL" id="GAA4457652.1"/>
    </source>
</evidence>
<proteinExistence type="predicted"/>
<dbReference type="PRINTS" id="PR00111">
    <property type="entry name" value="ABHYDROLASE"/>
</dbReference>
<dbReference type="Proteomes" id="UP001501175">
    <property type="component" value="Unassembled WGS sequence"/>
</dbReference>
<comment type="caution">
    <text evidence="2">The sequence shown here is derived from an EMBL/GenBank/DDBJ whole genome shotgun (WGS) entry which is preliminary data.</text>
</comment>
<reference evidence="3" key="1">
    <citation type="journal article" date="2019" name="Int. J. Syst. Evol. Microbiol.">
        <title>The Global Catalogue of Microorganisms (GCM) 10K type strain sequencing project: providing services to taxonomists for standard genome sequencing and annotation.</title>
        <authorList>
            <consortium name="The Broad Institute Genomics Platform"/>
            <consortium name="The Broad Institute Genome Sequencing Center for Infectious Disease"/>
            <person name="Wu L."/>
            <person name="Ma J."/>
        </authorList>
    </citation>
    <scope>NUCLEOTIDE SEQUENCE [LARGE SCALE GENOMIC DNA]</scope>
    <source>
        <strain evidence="3">JCM 17927</strain>
    </source>
</reference>
<dbReference type="EMBL" id="BAABHD010000029">
    <property type="protein sequence ID" value="GAA4457652.1"/>
    <property type="molecule type" value="Genomic_DNA"/>
</dbReference>
<evidence type="ECO:0000313" key="3">
    <source>
        <dbReference type="Proteomes" id="UP001501175"/>
    </source>
</evidence>
<gene>
    <name evidence="2" type="ORF">GCM10023189_28730</name>
</gene>
<dbReference type="Pfam" id="PF00561">
    <property type="entry name" value="Abhydrolase_1"/>
    <property type="match status" value="1"/>
</dbReference>
<keyword evidence="3" id="KW-1185">Reference proteome</keyword>
<dbReference type="PANTHER" id="PTHR43798">
    <property type="entry name" value="MONOACYLGLYCEROL LIPASE"/>
    <property type="match status" value="1"/>
</dbReference>
<dbReference type="Gene3D" id="3.40.50.1820">
    <property type="entry name" value="alpha/beta hydrolase"/>
    <property type="match status" value="1"/>
</dbReference>
<dbReference type="SUPFAM" id="SSF53474">
    <property type="entry name" value="alpha/beta-Hydrolases"/>
    <property type="match status" value="1"/>
</dbReference>
<dbReference type="PANTHER" id="PTHR43798:SF33">
    <property type="entry name" value="HYDROLASE, PUTATIVE (AFU_ORTHOLOGUE AFUA_2G14860)-RELATED"/>
    <property type="match status" value="1"/>
</dbReference>
<dbReference type="InterPro" id="IPR000639">
    <property type="entry name" value="Epox_hydrolase-like"/>
</dbReference>
<organism evidence="2 3">
    <name type="scientific">Nibrella saemangeumensis</name>
    <dbReference type="NCBI Taxonomy" id="1084526"/>
    <lineage>
        <taxon>Bacteria</taxon>
        <taxon>Pseudomonadati</taxon>
        <taxon>Bacteroidota</taxon>
        <taxon>Cytophagia</taxon>
        <taxon>Cytophagales</taxon>
        <taxon>Spirosomataceae</taxon>
        <taxon>Nibrella</taxon>
    </lineage>
</organism>